<dbReference type="EMBL" id="NIDE01000007">
    <property type="protein sequence ID" value="OWK41019.1"/>
    <property type="molecule type" value="Genomic_DNA"/>
</dbReference>
<dbReference type="AlphaFoldDB" id="A0A225DV32"/>
<proteinExistence type="predicted"/>
<protein>
    <recommendedName>
        <fullName evidence="3">Helix-turn-helix domain-containing protein</fullName>
    </recommendedName>
</protein>
<sequence length="87" mass="9266">MTTDQPTHESQPARGVTPPSLLIDIRDLSALLRRSVASLERDQAAGRLPPAVRLGGSRLWRRAEIEAWVAAGCPAAARWAALAAAAK</sequence>
<dbReference type="Gene3D" id="1.10.238.160">
    <property type="match status" value="1"/>
</dbReference>
<organism evidence="1 2">
    <name type="scientific">Fimbriiglobus ruber</name>
    <dbReference type="NCBI Taxonomy" id="1908690"/>
    <lineage>
        <taxon>Bacteria</taxon>
        <taxon>Pseudomonadati</taxon>
        <taxon>Planctomycetota</taxon>
        <taxon>Planctomycetia</taxon>
        <taxon>Gemmatales</taxon>
        <taxon>Gemmataceae</taxon>
        <taxon>Fimbriiglobus</taxon>
    </lineage>
</organism>
<dbReference type="RefSeq" id="WP_088255981.1">
    <property type="nucleotide sequence ID" value="NZ_NIDE01000007.1"/>
</dbReference>
<comment type="caution">
    <text evidence="1">The sequence shown here is derived from an EMBL/GenBank/DDBJ whole genome shotgun (WGS) entry which is preliminary data.</text>
</comment>
<keyword evidence="2" id="KW-1185">Reference proteome</keyword>
<gene>
    <name evidence="1" type="ORF">FRUB_04911</name>
</gene>
<evidence type="ECO:0000313" key="1">
    <source>
        <dbReference type="EMBL" id="OWK41019.1"/>
    </source>
</evidence>
<dbReference type="InterPro" id="IPR009061">
    <property type="entry name" value="DNA-bd_dom_put_sf"/>
</dbReference>
<dbReference type="Proteomes" id="UP000214646">
    <property type="component" value="Unassembled WGS sequence"/>
</dbReference>
<name>A0A225DV32_9BACT</name>
<accession>A0A225DV32</accession>
<reference evidence="2" key="1">
    <citation type="submission" date="2017-06" db="EMBL/GenBank/DDBJ databases">
        <title>Genome analysis of Fimbriiglobus ruber SP5, the first member of the order Planctomycetales with confirmed chitinolytic capability.</title>
        <authorList>
            <person name="Ravin N.V."/>
            <person name="Rakitin A.L."/>
            <person name="Ivanova A.A."/>
            <person name="Beletsky A.V."/>
            <person name="Kulichevskaya I.S."/>
            <person name="Mardanov A.V."/>
            <person name="Dedysh S.N."/>
        </authorList>
    </citation>
    <scope>NUCLEOTIDE SEQUENCE [LARGE SCALE GENOMIC DNA]</scope>
    <source>
        <strain evidence="2">SP5</strain>
    </source>
</reference>
<evidence type="ECO:0000313" key="2">
    <source>
        <dbReference type="Proteomes" id="UP000214646"/>
    </source>
</evidence>
<evidence type="ECO:0008006" key="3">
    <source>
        <dbReference type="Google" id="ProtNLM"/>
    </source>
</evidence>
<dbReference type="SUPFAM" id="SSF46955">
    <property type="entry name" value="Putative DNA-binding domain"/>
    <property type="match status" value="1"/>
</dbReference>